<dbReference type="Gene3D" id="3.30.2010.10">
    <property type="entry name" value="Metalloproteases ('zincins'), catalytic domain"/>
    <property type="match status" value="1"/>
</dbReference>
<feature type="binding site" evidence="12">
    <location>
        <position position="201"/>
    </location>
    <ligand>
        <name>Zn(2+)</name>
        <dbReference type="ChEBI" id="CHEBI:29105"/>
        <note>catalytic</note>
    </ligand>
</feature>
<feature type="binding site" evidence="12">
    <location>
        <position position="131"/>
    </location>
    <ligand>
        <name>Zn(2+)</name>
        <dbReference type="ChEBI" id="CHEBI:29105"/>
        <note>catalytic</note>
    </ligand>
</feature>
<dbReference type="HAMAP" id="MF_00188">
    <property type="entry name" value="Pept_M48_protease_HtpX"/>
    <property type="match status" value="1"/>
</dbReference>
<name>A0A4R6WSJ3_9PROT</name>
<accession>A0A4R6WSJ3</accession>
<keyword evidence="8 12" id="KW-0862">Zinc</keyword>
<feature type="active site" evidence="12">
    <location>
        <position position="128"/>
    </location>
</feature>
<evidence type="ECO:0000256" key="10">
    <source>
        <dbReference type="ARBA" id="ARBA00023049"/>
    </source>
</evidence>
<dbReference type="OrthoDB" id="15218at2"/>
<dbReference type="AlphaFoldDB" id="A0A4R6WSJ3"/>
<comment type="subcellular location">
    <subcellularLocation>
        <location evidence="1 12">Cell membrane</location>
        <topology evidence="1 12">Multi-pass membrane protein</topology>
    </subcellularLocation>
</comment>
<evidence type="ECO:0000256" key="11">
    <source>
        <dbReference type="ARBA" id="ARBA00023136"/>
    </source>
</evidence>
<evidence type="ECO:0000256" key="2">
    <source>
        <dbReference type="ARBA" id="ARBA00009779"/>
    </source>
</evidence>
<keyword evidence="6 12" id="KW-0479">Metal-binding</keyword>
<evidence type="ECO:0000256" key="12">
    <source>
        <dbReference type="HAMAP-Rule" id="MF_00188"/>
    </source>
</evidence>
<dbReference type="PANTHER" id="PTHR43221">
    <property type="entry name" value="PROTEASE HTPX"/>
    <property type="match status" value="1"/>
</dbReference>
<evidence type="ECO:0000256" key="8">
    <source>
        <dbReference type="ARBA" id="ARBA00022833"/>
    </source>
</evidence>
<evidence type="ECO:0000313" key="15">
    <source>
        <dbReference type="EMBL" id="TDQ85418.1"/>
    </source>
</evidence>
<organism evidence="15 16">
    <name type="scientific">Dongia mobilis</name>
    <dbReference type="NCBI Taxonomy" id="578943"/>
    <lineage>
        <taxon>Bacteria</taxon>
        <taxon>Pseudomonadati</taxon>
        <taxon>Pseudomonadota</taxon>
        <taxon>Alphaproteobacteria</taxon>
        <taxon>Rhodospirillales</taxon>
        <taxon>Dongiaceae</taxon>
        <taxon>Dongia</taxon>
    </lineage>
</organism>
<dbReference type="EC" id="3.4.24.-" evidence="12"/>
<evidence type="ECO:0000259" key="14">
    <source>
        <dbReference type="Pfam" id="PF01435"/>
    </source>
</evidence>
<evidence type="ECO:0000256" key="3">
    <source>
        <dbReference type="ARBA" id="ARBA00022475"/>
    </source>
</evidence>
<keyword evidence="16" id="KW-1185">Reference proteome</keyword>
<keyword evidence="9 12" id="KW-1133">Transmembrane helix</keyword>
<comment type="cofactor">
    <cofactor evidence="12">
        <name>Zn(2+)</name>
        <dbReference type="ChEBI" id="CHEBI:29105"/>
    </cofactor>
    <text evidence="12">Binds 1 zinc ion per subunit.</text>
</comment>
<dbReference type="CDD" id="cd07336">
    <property type="entry name" value="M48B_HtpX_like"/>
    <property type="match status" value="1"/>
</dbReference>
<dbReference type="EMBL" id="SNYW01000002">
    <property type="protein sequence ID" value="TDQ85418.1"/>
    <property type="molecule type" value="Genomic_DNA"/>
</dbReference>
<feature type="domain" description="Peptidase M48" evidence="14">
    <location>
        <begin position="63"/>
        <end position="277"/>
    </location>
</feature>
<evidence type="ECO:0000256" key="4">
    <source>
        <dbReference type="ARBA" id="ARBA00022670"/>
    </source>
</evidence>
<protein>
    <recommendedName>
        <fullName evidence="12">Protease HtpX homolog</fullName>
        <ecNumber evidence="12">3.4.24.-</ecNumber>
    </recommendedName>
</protein>
<reference evidence="15 16" key="1">
    <citation type="submission" date="2019-03" db="EMBL/GenBank/DDBJ databases">
        <title>Genomic Encyclopedia of Type Strains, Phase III (KMG-III): the genomes of soil and plant-associated and newly described type strains.</title>
        <authorList>
            <person name="Whitman W."/>
        </authorList>
    </citation>
    <scope>NUCLEOTIDE SEQUENCE [LARGE SCALE GENOMIC DNA]</scope>
    <source>
        <strain evidence="15 16">CGMCC 1.7660</strain>
    </source>
</reference>
<dbReference type="Pfam" id="PF01435">
    <property type="entry name" value="Peptidase_M48"/>
    <property type="match status" value="1"/>
</dbReference>
<dbReference type="GO" id="GO:0006508">
    <property type="term" value="P:proteolysis"/>
    <property type="evidence" value="ECO:0007669"/>
    <property type="project" value="UniProtKB-KW"/>
</dbReference>
<feature type="transmembrane region" description="Helical" evidence="12">
    <location>
        <begin position="176"/>
        <end position="196"/>
    </location>
</feature>
<evidence type="ECO:0000256" key="1">
    <source>
        <dbReference type="ARBA" id="ARBA00004651"/>
    </source>
</evidence>
<feature type="region of interest" description="Disordered" evidence="13">
    <location>
        <begin position="285"/>
        <end position="326"/>
    </location>
</feature>
<gene>
    <name evidence="12" type="primary">htpX</name>
    <name evidence="15" type="ORF">A8950_0203</name>
</gene>
<dbReference type="GO" id="GO:0004222">
    <property type="term" value="F:metalloendopeptidase activity"/>
    <property type="evidence" value="ECO:0007669"/>
    <property type="project" value="UniProtKB-UniRule"/>
</dbReference>
<dbReference type="NCBIfam" id="NF002363">
    <property type="entry name" value="PRK01345.1"/>
    <property type="match status" value="1"/>
</dbReference>
<dbReference type="Proteomes" id="UP000295783">
    <property type="component" value="Unassembled WGS sequence"/>
</dbReference>
<dbReference type="GO" id="GO:0005886">
    <property type="term" value="C:plasma membrane"/>
    <property type="evidence" value="ECO:0007669"/>
    <property type="project" value="UniProtKB-SubCell"/>
</dbReference>
<comment type="similarity">
    <text evidence="2 12">Belongs to the peptidase M48B family.</text>
</comment>
<feature type="transmembrane region" description="Helical" evidence="12">
    <location>
        <begin position="31"/>
        <end position="48"/>
    </location>
</feature>
<dbReference type="InterPro" id="IPR022919">
    <property type="entry name" value="Pept_M48_protease_HtpX"/>
</dbReference>
<feature type="compositionally biased region" description="Basic and acidic residues" evidence="13">
    <location>
        <begin position="315"/>
        <end position="326"/>
    </location>
</feature>
<keyword evidence="10 12" id="KW-0482">Metalloprotease</keyword>
<evidence type="ECO:0000313" key="16">
    <source>
        <dbReference type="Proteomes" id="UP000295783"/>
    </source>
</evidence>
<keyword evidence="3 12" id="KW-1003">Cell membrane</keyword>
<dbReference type="InterPro" id="IPR050083">
    <property type="entry name" value="HtpX_protease"/>
</dbReference>
<keyword evidence="7 12" id="KW-0378">Hydrolase</keyword>
<evidence type="ECO:0000256" key="7">
    <source>
        <dbReference type="ARBA" id="ARBA00022801"/>
    </source>
</evidence>
<dbReference type="GO" id="GO:0008270">
    <property type="term" value="F:zinc ion binding"/>
    <property type="evidence" value="ECO:0007669"/>
    <property type="project" value="UniProtKB-UniRule"/>
</dbReference>
<comment type="caution">
    <text evidence="15">The sequence shown here is derived from an EMBL/GenBank/DDBJ whole genome shotgun (WGS) entry which is preliminary data.</text>
</comment>
<keyword evidence="15" id="KW-0346">Stress response</keyword>
<feature type="transmembrane region" description="Helical" evidence="12">
    <location>
        <begin position="138"/>
        <end position="164"/>
    </location>
</feature>
<proteinExistence type="inferred from homology"/>
<sequence>MGYARTALLLAALTGLFLAVGYVVGGQGGIVIAFGIALAMNLFAYWNADKIVLRMYGARPADGHELERIVAALAERAGMPMPKVYIIDQEQPNAFATGRNPENAAVAATTGLLRILNRDEVAGVMAHELAHVRNRDSLIMTMTAVLAGAIGMLANMLMFTGLAGGRDDRSNPLGPIASLAVMLLAPLAAMLVQMAISRSREYEADRIGAAICGQPRALASALAKISRGAAVIDNQVAEANPASAHLFIINPLHARASDGLFTTHPNVQNRIDRLLAMEAGGGFAAAEGGSLQRRPAPPSGRPSRASSIPQSGRRPTVDRGTRGPWG</sequence>
<dbReference type="RefSeq" id="WP_133611630.1">
    <property type="nucleotide sequence ID" value="NZ_SNYW01000002.1"/>
</dbReference>
<keyword evidence="5 12" id="KW-0812">Transmembrane</keyword>
<evidence type="ECO:0000256" key="5">
    <source>
        <dbReference type="ARBA" id="ARBA00022692"/>
    </source>
</evidence>
<dbReference type="NCBIfam" id="NF002826">
    <property type="entry name" value="PRK03001.1"/>
    <property type="match status" value="1"/>
</dbReference>
<feature type="binding site" evidence="12">
    <location>
        <position position="127"/>
    </location>
    <ligand>
        <name>Zn(2+)</name>
        <dbReference type="ChEBI" id="CHEBI:29105"/>
        <note>catalytic</note>
    </ligand>
</feature>
<evidence type="ECO:0000256" key="13">
    <source>
        <dbReference type="SAM" id="MobiDB-lite"/>
    </source>
</evidence>
<dbReference type="PANTHER" id="PTHR43221:SF1">
    <property type="entry name" value="PROTEASE HTPX"/>
    <property type="match status" value="1"/>
</dbReference>
<evidence type="ECO:0000256" key="6">
    <source>
        <dbReference type="ARBA" id="ARBA00022723"/>
    </source>
</evidence>
<keyword evidence="11 12" id="KW-0472">Membrane</keyword>
<dbReference type="InterPro" id="IPR001915">
    <property type="entry name" value="Peptidase_M48"/>
</dbReference>
<evidence type="ECO:0000256" key="9">
    <source>
        <dbReference type="ARBA" id="ARBA00022989"/>
    </source>
</evidence>
<keyword evidence="4 12" id="KW-0645">Protease</keyword>